<dbReference type="InParanoid" id="A0A6P8ZY36"/>
<dbReference type="CDD" id="cd00063">
    <property type="entry name" value="FN3"/>
    <property type="match status" value="1"/>
</dbReference>
<gene>
    <name evidence="6" type="primary">LOC117650589</name>
</gene>
<feature type="domain" description="Calcium-activated chloride channel N-terminal" evidence="4">
    <location>
        <begin position="25"/>
        <end position="284"/>
    </location>
</feature>
<dbReference type="GeneID" id="117650589"/>
<evidence type="ECO:0000256" key="1">
    <source>
        <dbReference type="SAM" id="MobiDB-lite"/>
    </source>
</evidence>
<evidence type="ECO:0000256" key="3">
    <source>
        <dbReference type="SAM" id="SignalP"/>
    </source>
</evidence>
<dbReference type="PROSITE" id="PS51257">
    <property type="entry name" value="PROKAR_LIPOPROTEIN"/>
    <property type="match status" value="1"/>
</dbReference>
<reference evidence="6" key="1">
    <citation type="submission" date="2025-08" db="UniProtKB">
        <authorList>
            <consortium name="RefSeq"/>
        </authorList>
    </citation>
    <scope>IDENTIFICATION</scope>
    <source>
        <tissue evidence="6">Total insect</tissue>
    </source>
</reference>
<feature type="region of interest" description="Disordered" evidence="1">
    <location>
        <begin position="994"/>
        <end position="1017"/>
    </location>
</feature>
<dbReference type="SUPFAM" id="SSF53300">
    <property type="entry name" value="vWA-like"/>
    <property type="match status" value="1"/>
</dbReference>
<dbReference type="InterPro" id="IPR036465">
    <property type="entry name" value="vWFA_dom_sf"/>
</dbReference>
<keyword evidence="2" id="KW-0472">Membrane</keyword>
<evidence type="ECO:0000313" key="6">
    <source>
        <dbReference type="RefSeq" id="XP_034250009.1"/>
    </source>
</evidence>
<dbReference type="InterPro" id="IPR003961">
    <property type="entry name" value="FN3_dom"/>
</dbReference>
<evidence type="ECO:0000256" key="2">
    <source>
        <dbReference type="SAM" id="Phobius"/>
    </source>
</evidence>
<dbReference type="Proteomes" id="UP000515158">
    <property type="component" value="Unplaced"/>
</dbReference>
<keyword evidence="5" id="KW-1185">Reference proteome</keyword>
<feature type="signal peptide" evidence="3">
    <location>
        <begin position="1"/>
        <end position="20"/>
    </location>
</feature>
<feature type="chain" id="PRO_5027996767" evidence="3">
    <location>
        <begin position="21"/>
        <end position="1209"/>
    </location>
</feature>
<sequence length="1209" mass="132159">MTRFMSLLLLALGALSCADAGPIAFKHGVYDGLVVGIDEDLPALHCAAILANLEVAISTASATLRTALDGRATIGQTVVLIPDSWGESCLPPLPGIGPDGEAAKPTVVSSMGETPDITVMKLDPAFGSNLFTQQSRGCGQPGDQVYLGSTLLEEPFPDLGRRLAREFAKYRYGVFDESGIEDDPIYPICHRREPNNRLSLTGCSDLPLEGEHTACATGTNHANLSELVQPSSHSSLMFAPSVPHVDHFCDEHTHDRLAPTKQNAFCGRRSVMEVINLHDDFRGSNRANASVPVPPPSFVYKRATLTRYMLVVEDSKDMSIRDTWTFLRTAVRKWANLDLTVNTEVGLLVVNESSSAYTVPLQAISGPDARSLISSNIPYTAAESHAPVCLSCAVRKARELMKERERLSGPASSVIILVGCGTDNPADLKLAAMEAAADGVRVATITYPAVIRSSPLDIAASVTDTLAFIIEEKGYSMAMSMLGAYFRLTTALFDITTHFYVGHLSLLPIEVHRRALNDLSKDLTGSFVMEEGMGTPSRFGVYAYDTENPLLRNIFLVSPSHKSYSLRTEQHINVRMLSLATDINETGTWQYKIERFRGNPQPHFVQVVASARSPLIPVVRARFYTSKGKGPLVLYVQVTYGHFPVLGASVEVTITRPNLPGQPGQPGQIAQPAQLNQTNTTVSSETFLLLDTGAGDPDLMRGDGIYSRYFSTLMSGAGTYTFHVTVTDNGHTAYSWKENRQGQHSPVEGYGSCCGSELKTPAQHILPPFQRILPPLTMVLGDSASMLEHDSPFTSPGRVGNLRVEVLGGEPRARLTWTSPDFGGLEADRYEIKYSTQLRELIDAFDTQAQTWEHGFPPTASPGKLISFTLDVSLEPSLLDTHFYVAMRAYPEEDVDLGPGPVSNWVRVFVKSPPPVVTTPTSVRGGNDAGGHDMPPWDMGPEGEDGPDQRVTGYLEIGLDIIIPVIGGVLLLVICLGVYCYLCVVRRETPRAVKINHNNGAPGGGPPRPPATCAEADNSPCFEQKRRLDVDDAMDMHAQPGNHSGGHPSPTHSMPATTKLSLIPFNTGNIEQKPVSPFGMWSASELLGEHDRRVNPDDDEHALPAYHIQYQYQPYHHQHTQLPQHAVDGRPPQYDQQYYQEPHSPPVPPLPHLHFEEDAMYGVRQQCHPQPHPQQGFLQNNRAMAFNPSLQGSLSSVNSDRKKRNVTMV</sequence>
<feature type="region of interest" description="Disordered" evidence="1">
    <location>
        <begin position="917"/>
        <end position="946"/>
    </location>
</feature>
<feature type="compositionally biased region" description="Polar residues" evidence="1">
    <location>
        <begin position="1189"/>
        <end position="1198"/>
    </location>
</feature>
<dbReference type="InterPro" id="IPR013642">
    <property type="entry name" value="CLCA_N"/>
</dbReference>
<dbReference type="KEGG" id="tpal:117650589"/>
<feature type="transmembrane region" description="Helical" evidence="2">
    <location>
        <begin position="961"/>
        <end position="984"/>
    </location>
</feature>
<dbReference type="AlphaFoldDB" id="A0A6P8ZY36"/>
<feature type="region of interest" description="Disordered" evidence="1">
    <location>
        <begin position="1189"/>
        <end position="1209"/>
    </location>
</feature>
<keyword evidence="2" id="KW-0812">Transmembrane</keyword>
<dbReference type="OrthoDB" id="687730at2759"/>
<accession>A0A6P8ZY36</accession>
<protein>
    <submittedName>
        <fullName evidence="6">Calcium-activated chloride channel regulator 2-like</fullName>
    </submittedName>
</protein>
<organism evidence="6">
    <name type="scientific">Thrips palmi</name>
    <name type="common">Melon thrips</name>
    <dbReference type="NCBI Taxonomy" id="161013"/>
    <lineage>
        <taxon>Eukaryota</taxon>
        <taxon>Metazoa</taxon>
        <taxon>Ecdysozoa</taxon>
        <taxon>Arthropoda</taxon>
        <taxon>Hexapoda</taxon>
        <taxon>Insecta</taxon>
        <taxon>Pterygota</taxon>
        <taxon>Neoptera</taxon>
        <taxon>Paraneoptera</taxon>
        <taxon>Thysanoptera</taxon>
        <taxon>Terebrantia</taxon>
        <taxon>Thripoidea</taxon>
        <taxon>Thripidae</taxon>
        <taxon>Thrips</taxon>
    </lineage>
</organism>
<dbReference type="Pfam" id="PF08434">
    <property type="entry name" value="CLCA"/>
    <property type="match status" value="1"/>
</dbReference>
<keyword evidence="3" id="KW-0732">Signal</keyword>
<keyword evidence="2" id="KW-1133">Transmembrane helix</keyword>
<name>A0A6P8ZY36_THRPL</name>
<dbReference type="GO" id="GO:0032991">
    <property type="term" value="C:protein-containing complex"/>
    <property type="evidence" value="ECO:0007669"/>
    <property type="project" value="UniProtKB-ARBA"/>
</dbReference>
<proteinExistence type="predicted"/>
<evidence type="ECO:0000259" key="4">
    <source>
        <dbReference type="Pfam" id="PF08434"/>
    </source>
</evidence>
<dbReference type="RefSeq" id="XP_034250009.1">
    <property type="nucleotide sequence ID" value="XM_034394118.1"/>
</dbReference>
<evidence type="ECO:0000313" key="5">
    <source>
        <dbReference type="Proteomes" id="UP000515158"/>
    </source>
</evidence>